<evidence type="ECO:0000256" key="1">
    <source>
        <dbReference type="SAM" id="SignalP"/>
    </source>
</evidence>
<dbReference type="OrthoDB" id="1164519at2"/>
<gene>
    <name evidence="2" type="ordered locus">EBL_c34400</name>
</gene>
<evidence type="ECO:0000313" key="2">
    <source>
        <dbReference type="EMBL" id="AFJ48496.1"/>
    </source>
</evidence>
<keyword evidence="1" id="KW-0732">Signal</keyword>
<dbReference type="PATRIC" id="fig|630626.3.peg.3349"/>
<feature type="chain" id="PRO_5003655258" description="DUF4056 domain-containing protein" evidence="1">
    <location>
        <begin position="22"/>
        <end position="376"/>
    </location>
</feature>
<dbReference type="HOGENOM" id="CLU_062633_0_0_6"/>
<dbReference type="KEGG" id="ebt:EBL_c34400"/>
<dbReference type="EMBL" id="CP001560">
    <property type="protein sequence ID" value="AFJ48496.1"/>
    <property type="molecule type" value="Genomic_DNA"/>
</dbReference>
<feature type="signal peptide" evidence="1">
    <location>
        <begin position="1"/>
        <end position="21"/>
    </location>
</feature>
<dbReference type="Pfam" id="PF13265">
    <property type="entry name" value="DUF4056"/>
    <property type="match status" value="1"/>
</dbReference>
<dbReference type="eggNOG" id="ENOG502Z8XA">
    <property type="taxonomic scope" value="Bacteria"/>
</dbReference>
<proteinExistence type="predicted"/>
<keyword evidence="3" id="KW-1185">Reference proteome</keyword>
<accession>I2BD92</accession>
<protein>
    <recommendedName>
        <fullName evidence="4">DUF4056 domain-containing protein</fullName>
    </recommendedName>
</protein>
<evidence type="ECO:0008006" key="4">
    <source>
        <dbReference type="Google" id="ProtNLM"/>
    </source>
</evidence>
<dbReference type="Proteomes" id="UP000001955">
    <property type="component" value="Chromosome"/>
</dbReference>
<dbReference type="InterPro" id="IPR025130">
    <property type="entry name" value="DUF4056"/>
</dbReference>
<dbReference type="RefSeq" id="WP_014716192.1">
    <property type="nucleotide sequence ID" value="NC_017910.1"/>
</dbReference>
<dbReference type="STRING" id="630626.EBL_c34400"/>
<reference evidence="2 3" key="1">
    <citation type="journal article" date="2012" name="J. Bacteriol.">
        <title>Complete genome sequence of the B12-producing Shimwellia blattae strain DSM 4481, isolated from a cockroach.</title>
        <authorList>
            <person name="Brzuszkiewicz E."/>
            <person name="Waschkowitz T."/>
            <person name="Wiezer A."/>
            <person name="Daniel R."/>
        </authorList>
    </citation>
    <scope>NUCLEOTIDE SEQUENCE [LARGE SCALE GENOMIC DNA]</scope>
    <source>
        <strain evidence="3">ATCC 29907 / DSM 4481 / JCM 1650 / NBRC 105725 / CDC 9005-74</strain>
    </source>
</reference>
<sequence length="376" mass="41365">MVVKPWLLAGLFSVVSFCARASIPIPVDLRPEPDTTVQTAQAVTAPLEAPDGLRPCCAFGYNLKAQAFGIPVPFYQLGNVVEAEHLGEHQYNNSFMGVSAKLLGLSDETDGILYTGRGGFIDIAHVRDSADVTLWLFTHIWPQLGKAQSIILDEELAERRIVLSPFTPPSSPAARYTLAAWLSASLAFQLAAWHETAQWYGFESIPGFPEAVSAYSPEDLYSNLLGTRIAASLILSGHAKSLTLYNVAMTRALPDVLLRMGAETATETRFHFDMLDGQWWDSHKHVPEKFLVLKRNYTTGDNRVPTPVPGQPEASMHLQLPQSVAGYALAELGELQLWPGHAMQSLPEPPQGYYTWRDFPALADYARSEDAAQLAK</sequence>
<organism evidence="2 3">
    <name type="scientific">Shimwellia blattae (strain ATCC 29907 / DSM 4481 / JCM 1650 / NBRC 105725 / CDC 9005-74)</name>
    <name type="common">Escherichia blattae</name>
    <dbReference type="NCBI Taxonomy" id="630626"/>
    <lineage>
        <taxon>Bacteria</taxon>
        <taxon>Pseudomonadati</taxon>
        <taxon>Pseudomonadota</taxon>
        <taxon>Gammaproteobacteria</taxon>
        <taxon>Enterobacterales</taxon>
        <taxon>Enterobacteriaceae</taxon>
        <taxon>Shimwellia</taxon>
    </lineage>
</organism>
<evidence type="ECO:0000313" key="3">
    <source>
        <dbReference type="Proteomes" id="UP000001955"/>
    </source>
</evidence>
<name>I2BD92_SHIBC</name>
<dbReference type="AlphaFoldDB" id="I2BD92"/>